<reference evidence="2" key="1">
    <citation type="journal article" date="2024" name="Front. Bioeng. Biotechnol.">
        <title>Genome-scale model development and genomic sequencing of the oleaginous clade Lipomyces.</title>
        <authorList>
            <person name="Czajka J.J."/>
            <person name="Han Y."/>
            <person name="Kim J."/>
            <person name="Mondo S.J."/>
            <person name="Hofstad B.A."/>
            <person name="Robles A."/>
            <person name="Haridas S."/>
            <person name="Riley R."/>
            <person name="LaButti K."/>
            <person name="Pangilinan J."/>
            <person name="Andreopoulos W."/>
            <person name="Lipzen A."/>
            <person name="Yan J."/>
            <person name="Wang M."/>
            <person name="Ng V."/>
            <person name="Grigoriev I.V."/>
            <person name="Spatafora J.W."/>
            <person name="Magnuson J.K."/>
            <person name="Baker S.E."/>
            <person name="Pomraning K.R."/>
        </authorList>
    </citation>
    <scope>NUCLEOTIDE SEQUENCE [LARGE SCALE GENOMIC DNA]</scope>
    <source>
        <strain evidence="2">CBS 10300</strain>
    </source>
</reference>
<name>A0ACC3TGN7_9ASCO</name>
<protein>
    <submittedName>
        <fullName evidence="1">Fungal-specific transcription factor domain-containing protein</fullName>
    </submittedName>
</protein>
<sequence length="674" mass="75736">MFTVLTGLTNGQSEGRSGPSDTKKRKKVTPKPIACGECKRRKVKCTGEQPCESCIWYKCQDKCIYPNPASEVIVKQEDLETALSSLNEYSTLFCRLFPSSTIESLTSLTKDQLLEVLLSGRNIEISNTVNGNSPGESAKSGPDHDAILETLSDDRVDEFGWNELDSKDKNPVADDVNALAMSSTGKTSYVGVMSVATALRVIAKLSPTAFALSTRSVAEVALHPLGERSVLSSQEKVEDFTSLPYPKCLRLVNAYFEKVHPLVPIVHETTFRANFASKETPSSSWLGLLYMVLCLGSIATTKADNLDHIKYFKAARHVSNLDSLGSGNLEKVQVLVLMSGIYLHYRNCPNSAVTLSGAAIRMSYGLCLHRDLPHSQEKKIGFIHNEIRRRTWWTLYCMDVVGVATLGRPTFSDSSSGITISLPSNYDENVKAPIVGRITDYSCLWAEVALCRILTKIERLMLTSDVPSPSEVEALDAELVRWHQSLPNYIKENTDSRRHMACCTLRWRYQNIRILLHRSTLLNAMLKRNSTDSLPLDIKAIVMQCRNVAKETISDISANWLPNQLSCWSAVWYIFQAALIPLLSLYSEDRSRTGWTEDWRSQIETALRALEKMTPWRTTAEQSASLIRSLLEESYNMPEVWPLLHEWITDESQLWEEIIYGWDAPHLSADEYLL</sequence>
<accession>A0ACC3TGN7</accession>
<dbReference type="Proteomes" id="UP001489719">
    <property type="component" value="Unassembled WGS sequence"/>
</dbReference>
<evidence type="ECO:0000313" key="1">
    <source>
        <dbReference type="EMBL" id="KAK9320229.1"/>
    </source>
</evidence>
<dbReference type="EMBL" id="MU970138">
    <property type="protein sequence ID" value="KAK9320229.1"/>
    <property type="molecule type" value="Genomic_DNA"/>
</dbReference>
<keyword evidence="2" id="KW-1185">Reference proteome</keyword>
<gene>
    <name evidence="1" type="ORF">V1517DRAFT_340939</name>
</gene>
<comment type="caution">
    <text evidence="1">The sequence shown here is derived from an EMBL/GenBank/DDBJ whole genome shotgun (WGS) entry which is preliminary data.</text>
</comment>
<organism evidence="1 2">
    <name type="scientific">Lipomyces orientalis</name>
    <dbReference type="NCBI Taxonomy" id="1233043"/>
    <lineage>
        <taxon>Eukaryota</taxon>
        <taxon>Fungi</taxon>
        <taxon>Dikarya</taxon>
        <taxon>Ascomycota</taxon>
        <taxon>Saccharomycotina</taxon>
        <taxon>Lipomycetes</taxon>
        <taxon>Lipomycetales</taxon>
        <taxon>Lipomycetaceae</taxon>
        <taxon>Lipomyces</taxon>
    </lineage>
</organism>
<evidence type="ECO:0000313" key="2">
    <source>
        <dbReference type="Proteomes" id="UP001489719"/>
    </source>
</evidence>
<proteinExistence type="predicted"/>